<dbReference type="InterPro" id="IPR001375">
    <property type="entry name" value="Peptidase_S9_cat"/>
</dbReference>
<dbReference type="Gene3D" id="3.40.50.1820">
    <property type="entry name" value="alpha/beta hydrolase"/>
    <property type="match status" value="1"/>
</dbReference>
<evidence type="ECO:0000259" key="1">
    <source>
        <dbReference type="Pfam" id="PF00326"/>
    </source>
</evidence>
<dbReference type="SUPFAM" id="SSF53474">
    <property type="entry name" value="alpha/beta-Hydrolases"/>
    <property type="match status" value="1"/>
</dbReference>
<dbReference type="Pfam" id="PF00326">
    <property type="entry name" value="Peptidase_S9"/>
    <property type="match status" value="1"/>
</dbReference>
<dbReference type="InterPro" id="IPR029058">
    <property type="entry name" value="AB_hydrolase_fold"/>
</dbReference>
<dbReference type="RefSeq" id="WP_270683914.1">
    <property type="nucleotide sequence ID" value="NZ_JAQFWQ010000009.1"/>
</dbReference>
<dbReference type="InterPro" id="IPR050278">
    <property type="entry name" value="Serine_Prot_S9B/DPPIV"/>
</dbReference>
<feature type="domain" description="Dipeptidylpeptidase IV N-terminal" evidence="2">
    <location>
        <begin position="110"/>
        <end position="340"/>
    </location>
</feature>
<accession>A0ABT4TZ77</accession>
<evidence type="ECO:0000313" key="4">
    <source>
        <dbReference type="Proteomes" id="UP001527866"/>
    </source>
</evidence>
<dbReference type="PANTHER" id="PTHR11731">
    <property type="entry name" value="PROTEASE FAMILY S9B,C DIPEPTIDYL-PEPTIDASE IV-RELATED"/>
    <property type="match status" value="1"/>
</dbReference>
<keyword evidence="4" id="KW-1185">Reference proteome</keyword>
<dbReference type="Proteomes" id="UP001527866">
    <property type="component" value="Unassembled WGS sequence"/>
</dbReference>
<feature type="domain" description="Peptidase S9 prolyl oligopeptidase catalytic" evidence="1">
    <location>
        <begin position="521"/>
        <end position="718"/>
    </location>
</feature>
<dbReference type="SUPFAM" id="SSF82171">
    <property type="entry name" value="DPP6 N-terminal domain-like"/>
    <property type="match status" value="1"/>
</dbReference>
<name>A0ABT4TZ77_9ACTN</name>
<sequence>MSFPRQEARTRRFTLGVPRSFALSPDGRKVAFLRSRHGTDGAACLWLLDLDTGRERVLADPHTIGGAEEDLPPEERARRERLRVSSGGIVAYSTDEAFTRAVFALSGRLYCVDLVGDGAEPFELPAAAPAVDPRICPRGESVAYVCRGALRVVSVGSGADRAVAEPDGPGTTWGLADFIAAEEMGRHRGMWWSPDSSALLAARVDESMVARWHISDPGTPEAGAQPMAYPAAGTDNADVRLAVLDVRGGGDGPPEPQWLEWDRGALPYLATAGWTTGPDGTPTAVFSAQSRDQRTLTVFSADPATGLTGPVRTETDPVWVEIMPGVPDFTASGEPVWIGREEGGERRLFVGGRPMGPPGLYVRGVSDVDGDRILCSVSPADRPGAVELWLMDASDGFAGPVELPGSEGSAVDAGRMRGGTLVVQRRSLDAFGVRTLVVADAWSQTRGTATEIASHAEEPELPAPRPRLWRAGERRIPSALVLPSWFDPEGAHAGRRLPVLVDPYGGPHAQRVLEARGAYLTSQWFAEQGFAVLVADGRGTPGIGVEWEQAVHTDLAEPVLEDQVAALRDAAERYGCLDLDRVGIRGWSFGGYLSALAVLRRPDVFHAAVAGAPVIDWRLYDTHYTERYLGLPQERAEDYRRSSLLDDAPGLKRPLMLVHGLADDNVVFAHSQRLSSALLAAGRPHTVLPLSGVTHMPTDETVAENLLLLQVEFLRSSLGIGDGAAAD</sequence>
<dbReference type="EMBL" id="JAQFWQ010000009">
    <property type="protein sequence ID" value="MDA2809998.1"/>
    <property type="molecule type" value="Genomic_DNA"/>
</dbReference>
<organism evidence="3 4">
    <name type="scientific">Nocardiopsis endophytica</name>
    <dbReference type="NCBI Taxonomy" id="3018445"/>
    <lineage>
        <taxon>Bacteria</taxon>
        <taxon>Bacillati</taxon>
        <taxon>Actinomycetota</taxon>
        <taxon>Actinomycetes</taxon>
        <taxon>Streptosporangiales</taxon>
        <taxon>Nocardiopsidaceae</taxon>
        <taxon>Nocardiopsis</taxon>
    </lineage>
</organism>
<dbReference type="Gene3D" id="2.140.10.30">
    <property type="entry name" value="Dipeptidylpeptidase IV, N-terminal domain"/>
    <property type="match status" value="1"/>
</dbReference>
<protein>
    <submittedName>
        <fullName evidence="3">Prolyl oligopeptidase family serine peptidase</fullName>
    </submittedName>
</protein>
<proteinExistence type="predicted"/>
<evidence type="ECO:0000259" key="2">
    <source>
        <dbReference type="Pfam" id="PF00930"/>
    </source>
</evidence>
<evidence type="ECO:0000313" key="3">
    <source>
        <dbReference type="EMBL" id="MDA2809998.1"/>
    </source>
</evidence>
<reference evidence="3 4" key="1">
    <citation type="submission" date="2023-01" db="EMBL/GenBank/DDBJ databases">
        <title>Draft genome sequence of Nocardiopsis sp. RSe5-2 isolated from halophytes.</title>
        <authorList>
            <person name="Duangmal K."/>
            <person name="Chantavorakit T."/>
        </authorList>
    </citation>
    <scope>NUCLEOTIDE SEQUENCE [LARGE SCALE GENOMIC DNA]</scope>
    <source>
        <strain evidence="3 4">RSe5-2</strain>
    </source>
</reference>
<dbReference type="InterPro" id="IPR002469">
    <property type="entry name" value="Peptidase_S9B_N"/>
</dbReference>
<dbReference type="PANTHER" id="PTHR11731:SF193">
    <property type="entry name" value="DIPEPTIDYL PEPTIDASE 9"/>
    <property type="match status" value="1"/>
</dbReference>
<gene>
    <name evidence="3" type="ORF">O4J56_05055</name>
</gene>
<comment type="caution">
    <text evidence="3">The sequence shown here is derived from an EMBL/GenBank/DDBJ whole genome shotgun (WGS) entry which is preliminary data.</text>
</comment>
<dbReference type="Pfam" id="PF00930">
    <property type="entry name" value="DPPIV_N"/>
    <property type="match status" value="1"/>
</dbReference>